<dbReference type="Gene3D" id="3.40.47.10">
    <property type="match status" value="2"/>
</dbReference>
<dbReference type="PIRSF" id="PIRSF000429">
    <property type="entry name" value="Ac-CoA_Ac_transf"/>
    <property type="match status" value="1"/>
</dbReference>
<sequence length="393" mass="41254">MTEVVIVSAIRTPIGKFGGVLKNTDAVQLGTKLVQTAIDQLNLPVDAVDEVIMGNVLGAGLGQNIARQIAIKSGLSETTNAYVVNKVCGSGLKSVILGAQSILLGDSEIVIAGGTENMSQAPYLDLSARWGGRLGHRQSIDMMLSDGLTDAFSQEHMGITAENIAEKYQISREQQDEFAVSSQQKAASAIEAERFKEEIVPISISQRKGDPIVITTDEGVRPDTTKADLAKLRPAFKKEGSVTAGNASGLNDGAAIVVMMSKEKAESLNLTPLATIKSYATAGVDPDYMGLGPIPATEKALRKANLSVEDLELVEANEAFATQAIAVTDQLQLNPEIVNVNGGAIALGHPIGASGTRVLVTLIHEMMKRDAKNGLATLCIGGGQGISLIVSRP</sequence>
<feature type="domain" description="Thiolase C-terminal" evidence="9">
    <location>
        <begin position="270"/>
        <end position="391"/>
    </location>
</feature>
<dbReference type="EMBL" id="JAAYSM010000062">
    <property type="protein sequence ID" value="NLJ17622.1"/>
    <property type="molecule type" value="Genomic_DNA"/>
</dbReference>
<dbReference type="PROSITE" id="PS00099">
    <property type="entry name" value="THIOLASE_3"/>
    <property type="match status" value="1"/>
</dbReference>
<feature type="active site" description="Acyl-thioester intermediate" evidence="6">
    <location>
        <position position="88"/>
    </location>
</feature>
<evidence type="ECO:0000256" key="5">
    <source>
        <dbReference type="ARBA" id="ARBA00030755"/>
    </source>
</evidence>
<dbReference type="AlphaFoldDB" id="A0A7X8GZJ6"/>
<feature type="domain" description="Thiolase N-terminal" evidence="8">
    <location>
        <begin position="4"/>
        <end position="263"/>
    </location>
</feature>
<dbReference type="InterPro" id="IPR020613">
    <property type="entry name" value="Thiolase_CS"/>
</dbReference>
<organism evidence="10 11">
    <name type="scientific">Globicatella sulfidifaciens</name>
    <dbReference type="NCBI Taxonomy" id="136093"/>
    <lineage>
        <taxon>Bacteria</taxon>
        <taxon>Bacillati</taxon>
        <taxon>Bacillota</taxon>
        <taxon>Bacilli</taxon>
        <taxon>Lactobacillales</taxon>
        <taxon>Aerococcaceae</taxon>
        <taxon>Globicatella</taxon>
    </lineage>
</organism>
<dbReference type="RefSeq" id="WP_276646408.1">
    <property type="nucleotide sequence ID" value="NZ_JAAYSM010000062.1"/>
</dbReference>
<dbReference type="Pfam" id="PF00108">
    <property type="entry name" value="Thiolase_N"/>
    <property type="match status" value="1"/>
</dbReference>
<feature type="active site" description="Proton acceptor" evidence="6">
    <location>
        <position position="379"/>
    </location>
</feature>
<evidence type="ECO:0000313" key="10">
    <source>
        <dbReference type="EMBL" id="NLJ17622.1"/>
    </source>
</evidence>
<evidence type="ECO:0000256" key="1">
    <source>
        <dbReference type="ARBA" id="ARBA00010982"/>
    </source>
</evidence>
<proteinExistence type="inferred from homology"/>
<dbReference type="Pfam" id="PF02803">
    <property type="entry name" value="Thiolase_C"/>
    <property type="match status" value="1"/>
</dbReference>
<reference evidence="10 11" key="1">
    <citation type="journal article" date="2020" name="Biotechnol. Biofuels">
        <title>New insights from the biogas microbiome by comprehensive genome-resolved metagenomics of nearly 1600 species originating from multiple anaerobic digesters.</title>
        <authorList>
            <person name="Campanaro S."/>
            <person name="Treu L."/>
            <person name="Rodriguez-R L.M."/>
            <person name="Kovalovszki A."/>
            <person name="Ziels R.M."/>
            <person name="Maus I."/>
            <person name="Zhu X."/>
            <person name="Kougias P.G."/>
            <person name="Basile A."/>
            <person name="Luo G."/>
            <person name="Schluter A."/>
            <person name="Konstantinidis K.T."/>
            <person name="Angelidaki I."/>
        </authorList>
    </citation>
    <scope>NUCLEOTIDE SEQUENCE [LARGE SCALE GENOMIC DNA]</scope>
    <source>
        <strain evidence="10">AS23ysBPME_34</strain>
    </source>
</reference>
<dbReference type="GO" id="GO:0003985">
    <property type="term" value="F:acetyl-CoA C-acetyltransferase activity"/>
    <property type="evidence" value="ECO:0007669"/>
    <property type="project" value="UniProtKB-EC"/>
</dbReference>
<dbReference type="Proteomes" id="UP000541058">
    <property type="component" value="Unassembled WGS sequence"/>
</dbReference>
<dbReference type="PROSITE" id="PS00737">
    <property type="entry name" value="THIOLASE_2"/>
    <property type="match status" value="1"/>
</dbReference>
<dbReference type="NCBIfam" id="TIGR01930">
    <property type="entry name" value="AcCoA-C-Actrans"/>
    <property type="match status" value="1"/>
</dbReference>
<evidence type="ECO:0000256" key="7">
    <source>
        <dbReference type="RuleBase" id="RU003557"/>
    </source>
</evidence>
<comment type="similarity">
    <text evidence="1 7">Belongs to the thiolase-like superfamily. Thiolase family.</text>
</comment>
<name>A0A7X8GZJ6_9LACT</name>
<gene>
    <name evidence="10" type="ORF">GX355_02055</name>
</gene>
<evidence type="ECO:0000256" key="4">
    <source>
        <dbReference type="ARBA" id="ARBA00023315"/>
    </source>
</evidence>
<dbReference type="InterPro" id="IPR020610">
    <property type="entry name" value="Thiolase_AS"/>
</dbReference>
<evidence type="ECO:0000259" key="9">
    <source>
        <dbReference type="Pfam" id="PF02803"/>
    </source>
</evidence>
<keyword evidence="3 7" id="KW-0808">Transferase</keyword>
<dbReference type="EC" id="2.3.1.9" evidence="2"/>
<dbReference type="InterPro" id="IPR002155">
    <property type="entry name" value="Thiolase"/>
</dbReference>
<dbReference type="InterPro" id="IPR020617">
    <property type="entry name" value="Thiolase_C"/>
</dbReference>
<dbReference type="FunFam" id="3.40.47.10:FF:000010">
    <property type="entry name" value="Acetyl-CoA acetyltransferase (Thiolase)"/>
    <property type="match status" value="1"/>
</dbReference>
<keyword evidence="4 7" id="KW-0012">Acyltransferase</keyword>
<dbReference type="InterPro" id="IPR020615">
    <property type="entry name" value="Thiolase_acyl_enz_int_AS"/>
</dbReference>
<dbReference type="PANTHER" id="PTHR18919">
    <property type="entry name" value="ACETYL-COA C-ACYLTRANSFERASE"/>
    <property type="match status" value="1"/>
</dbReference>
<dbReference type="SUPFAM" id="SSF53901">
    <property type="entry name" value="Thiolase-like"/>
    <property type="match status" value="2"/>
</dbReference>
<dbReference type="InterPro" id="IPR016039">
    <property type="entry name" value="Thiolase-like"/>
</dbReference>
<comment type="caution">
    <text evidence="10">The sequence shown here is derived from an EMBL/GenBank/DDBJ whole genome shotgun (WGS) entry which is preliminary data.</text>
</comment>
<evidence type="ECO:0000256" key="3">
    <source>
        <dbReference type="ARBA" id="ARBA00022679"/>
    </source>
</evidence>
<feature type="active site" description="Proton acceptor" evidence="6">
    <location>
        <position position="349"/>
    </location>
</feature>
<evidence type="ECO:0000259" key="8">
    <source>
        <dbReference type="Pfam" id="PF00108"/>
    </source>
</evidence>
<accession>A0A7X8GZJ6</accession>
<dbReference type="CDD" id="cd00751">
    <property type="entry name" value="thiolase"/>
    <property type="match status" value="1"/>
</dbReference>
<protein>
    <recommendedName>
        <fullName evidence="2">acetyl-CoA C-acetyltransferase</fullName>
        <ecNumber evidence="2">2.3.1.9</ecNumber>
    </recommendedName>
    <alternativeName>
        <fullName evidence="5">Acetoacetyl-CoA thiolase</fullName>
    </alternativeName>
</protein>
<evidence type="ECO:0000256" key="6">
    <source>
        <dbReference type="PIRSR" id="PIRSR000429-1"/>
    </source>
</evidence>
<evidence type="ECO:0000313" key="11">
    <source>
        <dbReference type="Proteomes" id="UP000541058"/>
    </source>
</evidence>
<dbReference type="PROSITE" id="PS00098">
    <property type="entry name" value="THIOLASE_1"/>
    <property type="match status" value="1"/>
</dbReference>
<evidence type="ECO:0000256" key="2">
    <source>
        <dbReference type="ARBA" id="ARBA00012705"/>
    </source>
</evidence>
<dbReference type="InterPro" id="IPR020616">
    <property type="entry name" value="Thiolase_N"/>
</dbReference>
<dbReference type="PANTHER" id="PTHR18919:SF107">
    <property type="entry name" value="ACETYL-COA ACETYLTRANSFERASE, CYTOSOLIC"/>
    <property type="match status" value="1"/>
</dbReference>